<organism evidence="4 5">
    <name type="scientific">Gracilibacillus salinarum</name>
    <dbReference type="NCBI Taxonomy" id="2932255"/>
    <lineage>
        <taxon>Bacteria</taxon>
        <taxon>Bacillati</taxon>
        <taxon>Bacillota</taxon>
        <taxon>Bacilli</taxon>
        <taxon>Bacillales</taxon>
        <taxon>Bacillaceae</taxon>
        <taxon>Gracilibacillus</taxon>
    </lineage>
</organism>
<dbReference type="Proteomes" id="UP000831537">
    <property type="component" value="Chromosome"/>
</dbReference>
<gene>
    <name evidence="4" type="ORF">MUN87_00620</name>
</gene>
<keyword evidence="2" id="KW-0732">Signal</keyword>
<accession>A0ABY4GMK0</accession>
<feature type="region of interest" description="Disordered" evidence="1">
    <location>
        <begin position="25"/>
        <end position="95"/>
    </location>
</feature>
<evidence type="ECO:0000256" key="2">
    <source>
        <dbReference type="SAM" id="SignalP"/>
    </source>
</evidence>
<protein>
    <submittedName>
        <fullName evidence="4">Polysaccharide deacetylase family protein</fullName>
    </submittedName>
</protein>
<evidence type="ECO:0000313" key="5">
    <source>
        <dbReference type="Proteomes" id="UP000831537"/>
    </source>
</evidence>
<dbReference type="InterPro" id="IPR002509">
    <property type="entry name" value="NODB_dom"/>
</dbReference>
<feature type="domain" description="NodB homology" evidence="3">
    <location>
        <begin position="113"/>
        <end position="302"/>
    </location>
</feature>
<dbReference type="EMBL" id="CP095071">
    <property type="protein sequence ID" value="UOQ85444.1"/>
    <property type="molecule type" value="Genomic_DNA"/>
</dbReference>
<feature type="compositionally biased region" description="Acidic residues" evidence="1">
    <location>
        <begin position="64"/>
        <end position="87"/>
    </location>
</feature>
<name>A0ABY4GMK0_9BACI</name>
<keyword evidence="5" id="KW-1185">Reference proteome</keyword>
<evidence type="ECO:0000256" key="1">
    <source>
        <dbReference type="SAM" id="MobiDB-lite"/>
    </source>
</evidence>
<dbReference type="PANTHER" id="PTHR10587">
    <property type="entry name" value="GLYCOSYL TRANSFERASE-RELATED"/>
    <property type="match status" value="1"/>
</dbReference>
<evidence type="ECO:0000313" key="4">
    <source>
        <dbReference type="EMBL" id="UOQ85444.1"/>
    </source>
</evidence>
<dbReference type="Pfam" id="PF01522">
    <property type="entry name" value="Polysacc_deac_1"/>
    <property type="match status" value="1"/>
</dbReference>
<proteinExistence type="predicted"/>
<dbReference type="PROSITE" id="PS51257">
    <property type="entry name" value="PROKAR_LIPOPROTEIN"/>
    <property type="match status" value="1"/>
</dbReference>
<feature type="signal peptide" evidence="2">
    <location>
        <begin position="1"/>
        <end position="21"/>
    </location>
</feature>
<feature type="chain" id="PRO_5046918647" evidence="2">
    <location>
        <begin position="22"/>
        <end position="311"/>
    </location>
</feature>
<dbReference type="InterPro" id="IPR011330">
    <property type="entry name" value="Glyco_hydro/deAcase_b/a-brl"/>
</dbReference>
<dbReference type="RefSeq" id="WP_244744596.1">
    <property type="nucleotide sequence ID" value="NZ_CP095071.1"/>
</dbReference>
<dbReference type="Gene3D" id="3.20.20.370">
    <property type="entry name" value="Glycoside hydrolase/deacetylase"/>
    <property type="match status" value="1"/>
</dbReference>
<sequence>MLKKYITIMLFGLLLFIVACGDDQNQTSSENEEGEDQAVEAGNQSDSANGDDTEDDSQQTSNEEATDENESNSESTSEDTEEVEKEEEQPKETLYRITDNWSLEPIKESTNEKVVLLTIDDVPEEHAVEMAKTLKELDAPAIFFVNGHFLESEEGKNELKQIYEMGFTIGNHTYNHQQLSVVKEEKQKTEILELSQLIEEIIGEKPKFFRAPHGDNTDFAKQYVKEQGMLLMNWTYGYDYFEPYMDQEKLTKAMVSGEAPEIDIDYSLLKPGAILLMHDRDWTAAALKDIVTGLRDKGYEMADPETIQLPE</sequence>
<dbReference type="CDD" id="cd10917">
    <property type="entry name" value="CE4_NodB_like_6s_7s"/>
    <property type="match status" value="1"/>
</dbReference>
<dbReference type="InterPro" id="IPR050248">
    <property type="entry name" value="Polysacc_deacetylase_ArnD"/>
</dbReference>
<evidence type="ECO:0000259" key="3">
    <source>
        <dbReference type="PROSITE" id="PS51677"/>
    </source>
</evidence>
<reference evidence="4 5" key="1">
    <citation type="submission" date="2022-04" db="EMBL/GenBank/DDBJ databases">
        <title>Gracilibacillus sp. isolated from saltern.</title>
        <authorList>
            <person name="Won M."/>
            <person name="Lee C.-M."/>
            <person name="Woen H.-Y."/>
            <person name="Kwon S.-W."/>
        </authorList>
    </citation>
    <scope>NUCLEOTIDE SEQUENCE [LARGE SCALE GENOMIC DNA]</scope>
    <source>
        <strain evidence="4 5">SSPM10-3</strain>
    </source>
</reference>
<dbReference type="SUPFAM" id="SSF88713">
    <property type="entry name" value="Glycoside hydrolase/deacetylase"/>
    <property type="match status" value="1"/>
</dbReference>
<dbReference type="PROSITE" id="PS51677">
    <property type="entry name" value="NODB"/>
    <property type="match status" value="1"/>
</dbReference>